<organism evidence="1 2">
    <name type="scientific">Actinoplanes derwentensis</name>
    <dbReference type="NCBI Taxonomy" id="113562"/>
    <lineage>
        <taxon>Bacteria</taxon>
        <taxon>Bacillati</taxon>
        <taxon>Actinomycetota</taxon>
        <taxon>Actinomycetes</taxon>
        <taxon>Micromonosporales</taxon>
        <taxon>Micromonosporaceae</taxon>
        <taxon>Actinoplanes</taxon>
    </lineage>
</organism>
<evidence type="ECO:0000313" key="1">
    <source>
        <dbReference type="EMBL" id="SDS42510.1"/>
    </source>
</evidence>
<dbReference type="OrthoDB" id="3538826at2"/>
<reference evidence="1 2" key="1">
    <citation type="submission" date="2016-10" db="EMBL/GenBank/DDBJ databases">
        <authorList>
            <person name="de Groot N.N."/>
        </authorList>
    </citation>
    <scope>NUCLEOTIDE SEQUENCE [LARGE SCALE GENOMIC DNA]</scope>
    <source>
        <strain evidence="1 2">DSM 43941</strain>
    </source>
</reference>
<gene>
    <name evidence="1" type="ORF">SAMN04489716_0756</name>
</gene>
<accession>A0A1H1S354</accession>
<proteinExistence type="predicted"/>
<dbReference type="EMBL" id="LT629758">
    <property type="protein sequence ID" value="SDS42510.1"/>
    <property type="molecule type" value="Genomic_DNA"/>
</dbReference>
<keyword evidence="2" id="KW-1185">Reference proteome</keyword>
<protein>
    <submittedName>
        <fullName evidence="1">Uncharacterized protein</fullName>
    </submittedName>
</protein>
<dbReference type="RefSeq" id="WP_092541596.1">
    <property type="nucleotide sequence ID" value="NZ_BOMJ01000089.1"/>
</dbReference>
<sequence>MEIWSHDGKLYQLTSGYSLHDDAWQYELAGLTGPSGTGPFLSVLIPDTTLDGPFTPRPASGIVVHAGGGIVPWPILEKLVGVLDSSGDLVDELRDLSAEAISLPLTRNVWSHGDRRYEVNHFHYGDIESWCYELYEVELGNTENNYLDVRIPDASPESGPFVPLPADHVTLTMHGRWELPWPVFRRFLDAIRAAGDIVEAVGDEPKPVD</sequence>
<name>A0A1H1S354_9ACTN</name>
<evidence type="ECO:0000313" key="2">
    <source>
        <dbReference type="Proteomes" id="UP000198688"/>
    </source>
</evidence>
<dbReference type="Proteomes" id="UP000198688">
    <property type="component" value="Chromosome I"/>
</dbReference>
<dbReference type="AlphaFoldDB" id="A0A1H1S354"/>